<dbReference type="OrthoDB" id="5864807at2759"/>
<keyword evidence="1" id="KW-1133">Transmembrane helix</keyword>
<evidence type="ECO:0000313" key="2">
    <source>
        <dbReference type="EMBL" id="EFO28116.1"/>
    </source>
</evidence>
<gene>
    <name evidence="2" type="ORF">LOAG_00375</name>
</gene>
<dbReference type="CTD" id="9937743"/>
<sequence length="113" mass="12803">MTSTLSHGVTETFLFIVKISFISVSGLPPLNPTEVLIIYSGLCGLLYVEADDFDYEAPFMNIMPTLSLVILTLTLRVKRTVKLFTSWTFLVFDKHNLLTKVDQKSNLRKKTES</sequence>
<organism evidence="2">
    <name type="scientific">Loa loa</name>
    <name type="common">Eye worm</name>
    <name type="synonym">Filaria loa</name>
    <dbReference type="NCBI Taxonomy" id="7209"/>
    <lineage>
        <taxon>Eukaryota</taxon>
        <taxon>Metazoa</taxon>
        <taxon>Ecdysozoa</taxon>
        <taxon>Nematoda</taxon>
        <taxon>Chromadorea</taxon>
        <taxon>Rhabditida</taxon>
        <taxon>Spirurina</taxon>
        <taxon>Spiruromorpha</taxon>
        <taxon>Filarioidea</taxon>
        <taxon>Onchocercidae</taxon>
        <taxon>Loa</taxon>
    </lineage>
</organism>
<name>A0A1S0UBZ9_LOALO</name>
<dbReference type="AlphaFoldDB" id="A0A1S0UBZ9"/>
<feature type="transmembrane region" description="Helical" evidence="1">
    <location>
        <begin position="59"/>
        <end position="77"/>
    </location>
</feature>
<keyword evidence="1" id="KW-0812">Transmembrane</keyword>
<keyword evidence="1" id="KW-0472">Membrane</keyword>
<protein>
    <submittedName>
        <fullName evidence="2">Uncharacterized protein</fullName>
    </submittedName>
</protein>
<dbReference type="RefSeq" id="XP_003135963.1">
    <property type="nucleotide sequence ID" value="XM_003135915.1"/>
</dbReference>
<dbReference type="EMBL" id="JH712066">
    <property type="protein sequence ID" value="EFO28116.1"/>
    <property type="molecule type" value="Genomic_DNA"/>
</dbReference>
<dbReference type="KEGG" id="loa:LOAG_00375"/>
<feature type="transmembrane region" description="Helical" evidence="1">
    <location>
        <begin position="12"/>
        <end position="30"/>
    </location>
</feature>
<reference evidence="2" key="1">
    <citation type="submission" date="2012-04" db="EMBL/GenBank/DDBJ databases">
        <title>The Genome Sequence of Loa loa.</title>
        <authorList>
            <consortium name="The Broad Institute Genome Sequencing Platform"/>
            <consortium name="Broad Institute Genome Sequencing Center for Infectious Disease"/>
            <person name="Nutman T.B."/>
            <person name="Fink D.L."/>
            <person name="Russ C."/>
            <person name="Young S."/>
            <person name="Zeng Q."/>
            <person name="Gargeya S."/>
            <person name="Alvarado L."/>
            <person name="Berlin A."/>
            <person name="Chapman S.B."/>
            <person name="Chen Z."/>
            <person name="Freedman E."/>
            <person name="Gellesch M."/>
            <person name="Goldberg J."/>
            <person name="Griggs A."/>
            <person name="Gujja S."/>
            <person name="Heilman E.R."/>
            <person name="Heiman D."/>
            <person name="Howarth C."/>
            <person name="Mehta T."/>
            <person name="Neiman D."/>
            <person name="Pearson M."/>
            <person name="Roberts A."/>
            <person name="Saif S."/>
            <person name="Shea T."/>
            <person name="Shenoy N."/>
            <person name="Sisk P."/>
            <person name="Stolte C."/>
            <person name="Sykes S."/>
            <person name="White J."/>
            <person name="Yandava C."/>
            <person name="Haas B."/>
            <person name="Henn M.R."/>
            <person name="Nusbaum C."/>
            <person name="Birren B."/>
        </authorList>
    </citation>
    <scope>NUCLEOTIDE SEQUENCE [LARGE SCALE GENOMIC DNA]</scope>
</reference>
<proteinExistence type="predicted"/>
<dbReference type="InParanoid" id="A0A1S0UBZ9"/>
<accession>A0A1S0UBZ9</accession>
<evidence type="ECO:0000256" key="1">
    <source>
        <dbReference type="SAM" id="Phobius"/>
    </source>
</evidence>
<dbReference type="GeneID" id="9937743"/>